<dbReference type="Proteomes" id="UP001500443">
    <property type="component" value="Unassembled WGS sequence"/>
</dbReference>
<feature type="region of interest" description="Disordered" evidence="1">
    <location>
        <begin position="57"/>
        <end position="79"/>
    </location>
</feature>
<dbReference type="RefSeq" id="WP_344289165.1">
    <property type="nucleotide sequence ID" value="NZ_BAAAPF010000031.1"/>
</dbReference>
<gene>
    <name evidence="2" type="ORF">GCM10009802_16730</name>
</gene>
<comment type="caution">
    <text evidence="2">The sequence shown here is derived from an EMBL/GenBank/DDBJ whole genome shotgun (WGS) entry which is preliminary data.</text>
</comment>
<protein>
    <submittedName>
        <fullName evidence="2">Uncharacterized protein</fullName>
    </submittedName>
</protein>
<keyword evidence="3" id="KW-1185">Reference proteome</keyword>
<proteinExistence type="predicted"/>
<name>A0ABN2XVF7_9ACTN</name>
<accession>A0ABN2XVF7</accession>
<evidence type="ECO:0000256" key="1">
    <source>
        <dbReference type="SAM" id="MobiDB-lite"/>
    </source>
</evidence>
<organism evidence="2 3">
    <name type="scientific">Streptomyces synnematoformans</name>
    <dbReference type="NCBI Taxonomy" id="415721"/>
    <lineage>
        <taxon>Bacteria</taxon>
        <taxon>Bacillati</taxon>
        <taxon>Actinomycetota</taxon>
        <taxon>Actinomycetes</taxon>
        <taxon>Kitasatosporales</taxon>
        <taxon>Streptomycetaceae</taxon>
        <taxon>Streptomyces</taxon>
    </lineage>
</organism>
<reference evidence="2 3" key="1">
    <citation type="journal article" date="2019" name="Int. J. Syst. Evol. Microbiol.">
        <title>The Global Catalogue of Microorganisms (GCM) 10K type strain sequencing project: providing services to taxonomists for standard genome sequencing and annotation.</title>
        <authorList>
            <consortium name="The Broad Institute Genomics Platform"/>
            <consortium name="The Broad Institute Genome Sequencing Center for Infectious Disease"/>
            <person name="Wu L."/>
            <person name="Ma J."/>
        </authorList>
    </citation>
    <scope>NUCLEOTIDE SEQUENCE [LARGE SCALE GENOMIC DNA]</scope>
    <source>
        <strain evidence="2 3">JCM 15481</strain>
    </source>
</reference>
<dbReference type="EMBL" id="BAAAPF010000031">
    <property type="protein sequence ID" value="GAA2116314.1"/>
    <property type="molecule type" value="Genomic_DNA"/>
</dbReference>
<evidence type="ECO:0000313" key="2">
    <source>
        <dbReference type="EMBL" id="GAA2116314.1"/>
    </source>
</evidence>
<evidence type="ECO:0000313" key="3">
    <source>
        <dbReference type="Proteomes" id="UP001500443"/>
    </source>
</evidence>
<sequence length="79" mass="8622">MTQERAVAVEQLDGRAAAQAEDSFRLIYAEAIAEPPYNGTEHEVNATFRRFRSQTRKPAFSAALARTEDGEPAGTAGPR</sequence>